<proteinExistence type="predicted"/>
<dbReference type="Pfam" id="PF00685">
    <property type="entry name" value="Sulfotransfer_1"/>
    <property type="match status" value="1"/>
</dbReference>
<dbReference type="PANTHER" id="PTHR10704:SF44">
    <property type="entry name" value="LD35051P-RELATED"/>
    <property type="match status" value="1"/>
</dbReference>
<gene>
    <name evidence="2" type="ORF">PACLA_8A007556</name>
</gene>
<dbReference type="EMBL" id="CACRXK020006605">
    <property type="protein sequence ID" value="CAB4009889.1"/>
    <property type="molecule type" value="Genomic_DNA"/>
</dbReference>
<protein>
    <submittedName>
        <fullName evidence="2">Carbohydrate sulfotransferase 1-like</fullName>
    </submittedName>
</protein>
<dbReference type="InterPro" id="IPR000863">
    <property type="entry name" value="Sulfotransferase_dom"/>
</dbReference>
<sequence length="424" mass="49259">MKAVFIIKSTYNVFVFFINKCLHFFYKIMIAANLKNNRRRKIYCAIVLFVGAVSLFTWHLAVNDGQQKWLITVKESNNSQDANLSSLLENSKSLRYGLYTDLKKSLIKMRNFTISSKILEKSQPTPFPRKVLIISRGRSGSSFLGDLFNQNKGVFYLFEPLGWSVSDFKGYETKTFKVLYDLYNCKFTDKIYLDFLLKQKSFRRKSGKLSTFPGQCSRISRSSQRCLSNILKSSCLGARSVMAKVLTHRLPQGGLWGIRKILDANKNLRIVHLLRDPRRVIASMKKAGWFKGKNFTTQVKYVCSSIWENVKHVQNESVYYKDRYKLLVFSDMMLRPFSTVVELYDFLKMGPVPEYIFSWIIQNTMGSVQSVQTGKYKSRGTYRTSRNSTEVLTRKVDFSKFEEKIIDKYCSDAIKFIDKVRKIA</sequence>
<dbReference type="GO" id="GO:0006790">
    <property type="term" value="P:sulfur compound metabolic process"/>
    <property type="evidence" value="ECO:0007669"/>
    <property type="project" value="TreeGrafter"/>
</dbReference>
<name>A0A6S7HZ67_PARCT</name>
<accession>A0A6S7HZ67</accession>
<evidence type="ECO:0000259" key="1">
    <source>
        <dbReference type="Pfam" id="PF00685"/>
    </source>
</evidence>
<dbReference type="Gene3D" id="3.40.50.300">
    <property type="entry name" value="P-loop containing nucleotide triphosphate hydrolases"/>
    <property type="match status" value="1"/>
</dbReference>
<evidence type="ECO:0000313" key="3">
    <source>
        <dbReference type="Proteomes" id="UP001152795"/>
    </source>
</evidence>
<dbReference type="AlphaFoldDB" id="A0A6S7HZ67"/>
<keyword evidence="3" id="KW-1185">Reference proteome</keyword>
<reference evidence="2" key="1">
    <citation type="submission" date="2020-04" db="EMBL/GenBank/DDBJ databases">
        <authorList>
            <person name="Alioto T."/>
            <person name="Alioto T."/>
            <person name="Gomez Garrido J."/>
        </authorList>
    </citation>
    <scope>NUCLEOTIDE SEQUENCE</scope>
    <source>
        <strain evidence="2">A484AB</strain>
    </source>
</reference>
<dbReference type="Proteomes" id="UP001152795">
    <property type="component" value="Unassembled WGS sequence"/>
</dbReference>
<dbReference type="InterPro" id="IPR051135">
    <property type="entry name" value="Gal/GlcNAc/GalNAc_ST"/>
</dbReference>
<evidence type="ECO:0000313" key="2">
    <source>
        <dbReference type="EMBL" id="CAB4009889.1"/>
    </source>
</evidence>
<feature type="domain" description="Sulfotransferase" evidence="1">
    <location>
        <begin position="265"/>
        <end position="379"/>
    </location>
</feature>
<dbReference type="InterPro" id="IPR027417">
    <property type="entry name" value="P-loop_NTPase"/>
</dbReference>
<dbReference type="SUPFAM" id="SSF52540">
    <property type="entry name" value="P-loop containing nucleoside triphosphate hydrolases"/>
    <property type="match status" value="1"/>
</dbReference>
<organism evidence="2 3">
    <name type="scientific">Paramuricea clavata</name>
    <name type="common">Red gorgonian</name>
    <name type="synonym">Violescent sea-whip</name>
    <dbReference type="NCBI Taxonomy" id="317549"/>
    <lineage>
        <taxon>Eukaryota</taxon>
        <taxon>Metazoa</taxon>
        <taxon>Cnidaria</taxon>
        <taxon>Anthozoa</taxon>
        <taxon>Octocorallia</taxon>
        <taxon>Malacalcyonacea</taxon>
        <taxon>Plexauridae</taxon>
        <taxon>Paramuricea</taxon>
    </lineage>
</organism>
<comment type="caution">
    <text evidence="2">The sequence shown here is derived from an EMBL/GenBank/DDBJ whole genome shotgun (WGS) entry which is preliminary data.</text>
</comment>
<dbReference type="PANTHER" id="PTHR10704">
    <property type="entry name" value="CARBOHYDRATE SULFOTRANSFERASE"/>
    <property type="match status" value="1"/>
</dbReference>
<dbReference type="GO" id="GO:0001517">
    <property type="term" value="F:N-acetylglucosamine 6-O-sulfotransferase activity"/>
    <property type="evidence" value="ECO:0007669"/>
    <property type="project" value="TreeGrafter"/>
</dbReference>
<dbReference type="GO" id="GO:0006044">
    <property type="term" value="P:N-acetylglucosamine metabolic process"/>
    <property type="evidence" value="ECO:0007669"/>
    <property type="project" value="TreeGrafter"/>
</dbReference>
<dbReference type="OrthoDB" id="6138663at2759"/>